<evidence type="ECO:0000256" key="19">
    <source>
        <dbReference type="SAM" id="MobiDB-lite"/>
    </source>
</evidence>
<dbReference type="GO" id="GO:0007095">
    <property type="term" value="P:mitotic G2 DNA damage checkpoint signaling"/>
    <property type="evidence" value="ECO:0007669"/>
    <property type="project" value="TreeGrafter"/>
</dbReference>
<keyword evidence="8 16" id="KW-0255">Endonuclease</keyword>
<dbReference type="OrthoDB" id="30417at2759"/>
<keyword evidence="7" id="KW-0479">Metal-binding</keyword>
<evidence type="ECO:0000256" key="14">
    <source>
        <dbReference type="ARBA" id="ARBA00023242"/>
    </source>
</evidence>
<evidence type="ECO:0000256" key="7">
    <source>
        <dbReference type="ARBA" id="ARBA00022723"/>
    </source>
</evidence>
<dbReference type="GO" id="GO:0030145">
    <property type="term" value="F:manganese ion binding"/>
    <property type="evidence" value="ECO:0007669"/>
    <property type="project" value="UniProtKB-UniRule"/>
</dbReference>
<dbReference type="Gene3D" id="3.30.110.110">
    <property type="entry name" value="Mre11, capping domain"/>
    <property type="match status" value="1"/>
</dbReference>
<dbReference type="GO" id="GO:0035861">
    <property type="term" value="C:site of double-strand break"/>
    <property type="evidence" value="ECO:0007669"/>
    <property type="project" value="TreeGrafter"/>
</dbReference>
<dbReference type="EMBL" id="CADEPM010000005">
    <property type="protein sequence ID" value="CAB3405914.1"/>
    <property type="molecule type" value="Genomic_DNA"/>
</dbReference>
<feature type="region of interest" description="Disordered" evidence="19">
    <location>
        <begin position="594"/>
        <end position="653"/>
    </location>
</feature>
<accession>A0A8S1EWX1</accession>
<feature type="domain" description="Mre11 DNA-binding" evidence="20">
    <location>
        <begin position="336"/>
        <end position="513"/>
    </location>
</feature>
<dbReference type="GO" id="GO:0030870">
    <property type="term" value="C:Mre11 complex"/>
    <property type="evidence" value="ECO:0007669"/>
    <property type="project" value="UniProtKB-UniRule"/>
</dbReference>
<comment type="subcellular location">
    <subcellularLocation>
        <location evidence="3">Chromosome</location>
    </subcellularLocation>
    <subcellularLocation>
        <location evidence="2 16">Nucleus</location>
    </subcellularLocation>
</comment>
<feature type="compositionally biased region" description="Polar residues" evidence="19">
    <location>
        <begin position="598"/>
        <end position="608"/>
    </location>
</feature>
<evidence type="ECO:0000256" key="9">
    <source>
        <dbReference type="ARBA" id="ARBA00022763"/>
    </source>
</evidence>
<keyword evidence="14 16" id="KW-0539">Nucleus</keyword>
<proteinExistence type="inferred from homology"/>
<organism evidence="21 22">
    <name type="scientific">Caenorhabditis bovis</name>
    <dbReference type="NCBI Taxonomy" id="2654633"/>
    <lineage>
        <taxon>Eukaryota</taxon>
        <taxon>Metazoa</taxon>
        <taxon>Ecdysozoa</taxon>
        <taxon>Nematoda</taxon>
        <taxon>Chromadorea</taxon>
        <taxon>Rhabditida</taxon>
        <taxon>Rhabditina</taxon>
        <taxon>Rhabditomorpha</taxon>
        <taxon>Rhabditoidea</taxon>
        <taxon>Rhabditidae</taxon>
        <taxon>Peloderinae</taxon>
        <taxon>Caenorhabditis</taxon>
    </lineage>
</organism>
<dbReference type="GO" id="GO:0042138">
    <property type="term" value="P:meiotic DNA double-strand break formation"/>
    <property type="evidence" value="ECO:0007669"/>
    <property type="project" value="TreeGrafter"/>
</dbReference>
<comment type="cofactor">
    <cofactor evidence="1 16">
        <name>Mn(2+)</name>
        <dbReference type="ChEBI" id="CHEBI:29035"/>
    </cofactor>
</comment>
<dbReference type="GO" id="GO:0000014">
    <property type="term" value="F:single-stranded DNA endodeoxyribonuclease activity"/>
    <property type="evidence" value="ECO:0007669"/>
    <property type="project" value="TreeGrafter"/>
</dbReference>
<evidence type="ECO:0000256" key="8">
    <source>
        <dbReference type="ARBA" id="ARBA00022759"/>
    </source>
</evidence>
<sequence>MSQSHHDIDEDKEEKENSQNTEYVGESYCEELADRVTGKVDKDQDIIRILVATDIHCGYGENKPVINADSTNTFEEILQIAKREHADMVLLGGDLFHENHPSREVLHRVTQLLREYCLNSAPVQLEFLSDPTVNFSQSVFDRVNYYDENLNVGLPVFTIHGNHDDLSGKGLTALDLLHEAGLINLFGKHEDISKFDVAPLLLKKGETRLALYGIGSQRDDRLVRAFKDDSIRFLRPQTGAEDWFNLLTLHQNRPRRSVHRTTGSYMPESLIPTFFDLVVWGHEHECKPQPQYVASSEAVGDGFFILQPGSSVATSLTEDEAVQKQVFLIKIKGRKFISTPIPLETTRQIVVDELELGTLPPGTKVSDKNKRPITKEGEYIDELAIESKVNEMLAKAKMSRRPRQPLPPLLRLKVVYVDDWVNVPMANGKRIGVRYEGVVANCTDMIIVKKVAKIERERKKKSTEFKRVQDEKLGNVSASNLQYIINDYFAKQPMSEKLTVLKPSDIGNAIEAFAGSEEGAPKAKLVNDFEKSLQRSVDLVKTKLQLMAIPEISFNKKGEIDFESFENTIASDIKTLKEEYYKKLCEGIIEEEEEMIPTRSNYEESMTLGSDDDDDDDIEEIPPPPSARGRGRGRGRAATRSARGTRSKQTTLF</sequence>
<dbReference type="AlphaFoldDB" id="A0A8S1EWX1"/>
<dbReference type="Pfam" id="PF00149">
    <property type="entry name" value="Metallophos"/>
    <property type="match status" value="1"/>
</dbReference>
<keyword evidence="6 16" id="KW-0540">Nuclease</keyword>
<evidence type="ECO:0000259" key="20">
    <source>
        <dbReference type="SMART" id="SM01347"/>
    </source>
</evidence>
<evidence type="ECO:0000256" key="4">
    <source>
        <dbReference type="ARBA" id="ARBA00009028"/>
    </source>
</evidence>
<keyword evidence="9 16" id="KW-0227">DNA damage</keyword>
<dbReference type="GO" id="GO:0000724">
    <property type="term" value="P:double-strand break repair via homologous recombination"/>
    <property type="evidence" value="ECO:0007669"/>
    <property type="project" value="TreeGrafter"/>
</dbReference>
<dbReference type="InterPro" id="IPR029052">
    <property type="entry name" value="Metallo-depent_PP-like"/>
</dbReference>
<evidence type="ECO:0000256" key="18">
    <source>
        <dbReference type="RuleBase" id="RU003447"/>
    </source>
</evidence>
<dbReference type="GO" id="GO:0008296">
    <property type="term" value="F:3'-5'-DNA exonuclease activity"/>
    <property type="evidence" value="ECO:0007669"/>
    <property type="project" value="InterPro"/>
</dbReference>
<evidence type="ECO:0000256" key="11">
    <source>
        <dbReference type="ARBA" id="ARBA00022839"/>
    </source>
</evidence>
<keyword evidence="15 16" id="KW-0469">Meiosis</keyword>
<dbReference type="PIRSF" id="PIRSF000882">
    <property type="entry name" value="DSB_repair_MRE11"/>
    <property type="match status" value="1"/>
</dbReference>
<dbReference type="SUPFAM" id="SSF56300">
    <property type="entry name" value="Metallo-dependent phosphatases"/>
    <property type="match status" value="1"/>
</dbReference>
<keyword evidence="5" id="KW-0158">Chromosome</keyword>
<evidence type="ECO:0000256" key="15">
    <source>
        <dbReference type="ARBA" id="ARBA00023254"/>
    </source>
</evidence>
<feature type="compositionally biased region" description="Acidic residues" evidence="19">
    <location>
        <begin position="610"/>
        <end position="620"/>
    </location>
</feature>
<evidence type="ECO:0000313" key="21">
    <source>
        <dbReference type="EMBL" id="CAB3405914.1"/>
    </source>
</evidence>
<keyword evidence="13 16" id="KW-0464">Manganese</keyword>
<evidence type="ECO:0000256" key="5">
    <source>
        <dbReference type="ARBA" id="ARBA00022454"/>
    </source>
</evidence>
<dbReference type="Proteomes" id="UP000494206">
    <property type="component" value="Unassembled WGS sequence"/>
</dbReference>
<comment type="similarity">
    <text evidence="4 16 18">Belongs to the MRE11/RAD32 family.</text>
</comment>
<name>A0A8S1EWX1_9PELO</name>
<evidence type="ECO:0000256" key="3">
    <source>
        <dbReference type="ARBA" id="ARBA00004286"/>
    </source>
</evidence>
<evidence type="ECO:0000256" key="6">
    <source>
        <dbReference type="ARBA" id="ARBA00022722"/>
    </source>
</evidence>
<evidence type="ECO:0000256" key="13">
    <source>
        <dbReference type="ARBA" id="ARBA00023211"/>
    </source>
</evidence>
<feature type="compositionally biased region" description="Basic and acidic residues" evidence="19">
    <location>
        <begin position="1"/>
        <end position="17"/>
    </location>
</feature>
<dbReference type="SMART" id="SM01347">
    <property type="entry name" value="Mre11_DNA_bind"/>
    <property type="match status" value="1"/>
</dbReference>
<keyword evidence="10 16" id="KW-0378">Hydrolase</keyword>
<keyword evidence="22" id="KW-1185">Reference proteome</keyword>
<dbReference type="Gene3D" id="3.60.21.10">
    <property type="match status" value="1"/>
</dbReference>
<dbReference type="PANTHER" id="PTHR10139:SF1">
    <property type="entry name" value="DOUBLE-STRAND BREAK REPAIR PROTEIN MRE11"/>
    <property type="match status" value="1"/>
</dbReference>
<dbReference type="InterPro" id="IPR041796">
    <property type="entry name" value="Mre11_N"/>
</dbReference>
<dbReference type="GO" id="GO:0006303">
    <property type="term" value="P:double-strand break repair via nonhomologous end joining"/>
    <property type="evidence" value="ECO:0007669"/>
    <property type="project" value="TreeGrafter"/>
</dbReference>
<evidence type="ECO:0000256" key="17">
    <source>
        <dbReference type="PIRSR" id="PIRSR000882-1"/>
    </source>
</evidence>
<dbReference type="Pfam" id="PF04152">
    <property type="entry name" value="Mre11_DNA_bind"/>
    <property type="match status" value="1"/>
</dbReference>
<dbReference type="PANTHER" id="PTHR10139">
    <property type="entry name" value="DOUBLE-STRAND BREAK REPAIR PROTEIN MRE11"/>
    <property type="match status" value="1"/>
</dbReference>
<dbReference type="GO" id="GO:0000723">
    <property type="term" value="P:telomere maintenance"/>
    <property type="evidence" value="ECO:0007669"/>
    <property type="project" value="TreeGrafter"/>
</dbReference>
<dbReference type="GO" id="GO:0097552">
    <property type="term" value="P:mitochondrial double-strand break repair via homologous recombination"/>
    <property type="evidence" value="ECO:0007669"/>
    <property type="project" value="TreeGrafter"/>
</dbReference>
<evidence type="ECO:0000256" key="2">
    <source>
        <dbReference type="ARBA" id="ARBA00004123"/>
    </source>
</evidence>
<comment type="function">
    <text evidence="16">Core component of the MRN complex, which plays a central role in double-strand break (DSB) repair, DNA recombination, maintenance of telomere integrity and meiosis. The MRN complex is involved in the repair of DNA double-strand breaks (DSBs) via homologous recombination (HR), an error-free mechanism which primarily occurs during S and G2 phases. The complex (1) mediates the end resection of damaged DNA, which generates proper single-stranded DNA, a key initial steps in HR, and is (2) required for the recruitment of other repair factors and efficient activation of ATM and ATR upon DNA damage. Within the MRN complex, mre-11 possesses both single-strand endonuclease activity and double-strand-specific 3'-5' exonuclease activity. Mre-11 first endonucleolytically cleaves the 5' strand at DNA DSB ends to prevent non-homologous end joining (NHEJ) and licence HR. It then generates a single-stranded DNA gap via 3' to 5' exonucleolytic degradation, which is required for single-strand invasion and recombination.</text>
</comment>
<evidence type="ECO:0000256" key="1">
    <source>
        <dbReference type="ARBA" id="ARBA00001936"/>
    </source>
</evidence>
<protein>
    <recommendedName>
        <fullName evidence="16">Double-strand break repair protein</fullName>
    </recommendedName>
</protein>
<dbReference type="GO" id="GO:0031573">
    <property type="term" value="P:mitotic intra-S DNA damage checkpoint signaling"/>
    <property type="evidence" value="ECO:0007669"/>
    <property type="project" value="TreeGrafter"/>
</dbReference>
<evidence type="ECO:0000256" key="10">
    <source>
        <dbReference type="ARBA" id="ARBA00022801"/>
    </source>
</evidence>
<gene>
    <name evidence="21" type="ORF">CBOVIS_LOCUS8055</name>
</gene>
<keyword evidence="12 16" id="KW-0234">DNA repair</keyword>
<evidence type="ECO:0000256" key="12">
    <source>
        <dbReference type="ARBA" id="ARBA00023204"/>
    </source>
</evidence>
<dbReference type="InterPro" id="IPR004843">
    <property type="entry name" value="Calcineurin-like_PHP"/>
</dbReference>
<comment type="caution">
    <text evidence="21">The sequence shown here is derived from an EMBL/GenBank/DDBJ whole genome shotgun (WGS) entry which is preliminary data.</text>
</comment>
<dbReference type="InterPro" id="IPR038487">
    <property type="entry name" value="Mre11_capping_dom"/>
</dbReference>
<dbReference type="NCBIfam" id="TIGR00583">
    <property type="entry name" value="mre11"/>
    <property type="match status" value="1"/>
</dbReference>
<feature type="active site" description="Proton donor" evidence="17">
    <location>
        <position position="163"/>
    </location>
</feature>
<keyword evidence="11 16" id="KW-0269">Exonuclease</keyword>
<evidence type="ECO:0000256" key="16">
    <source>
        <dbReference type="PIRNR" id="PIRNR000882"/>
    </source>
</evidence>
<dbReference type="CDD" id="cd00840">
    <property type="entry name" value="MPP_Mre11_N"/>
    <property type="match status" value="1"/>
</dbReference>
<dbReference type="InterPro" id="IPR003701">
    <property type="entry name" value="Mre11"/>
</dbReference>
<feature type="region of interest" description="Disordered" evidence="19">
    <location>
        <begin position="1"/>
        <end position="23"/>
    </location>
</feature>
<reference evidence="21 22" key="1">
    <citation type="submission" date="2020-04" db="EMBL/GenBank/DDBJ databases">
        <authorList>
            <person name="Laetsch R D."/>
            <person name="Stevens L."/>
            <person name="Kumar S."/>
            <person name="Blaxter L. M."/>
        </authorList>
    </citation>
    <scope>NUCLEOTIDE SEQUENCE [LARGE SCALE GENOMIC DNA]</scope>
</reference>
<dbReference type="FunFam" id="3.60.21.10:FF:000011">
    <property type="entry name" value="Double-strand break repair protein"/>
    <property type="match status" value="1"/>
</dbReference>
<evidence type="ECO:0000313" key="22">
    <source>
        <dbReference type="Proteomes" id="UP000494206"/>
    </source>
</evidence>
<dbReference type="InterPro" id="IPR007281">
    <property type="entry name" value="Mre11_DNA-bd"/>
</dbReference>